<evidence type="ECO:0000313" key="4">
    <source>
        <dbReference type="EMBL" id="MBP2073355.1"/>
    </source>
</evidence>
<name>A0ABS4NI62_9THEO</name>
<dbReference type="InterPro" id="IPR001753">
    <property type="entry name" value="Enoyl-CoA_hydra/iso"/>
</dbReference>
<dbReference type="EMBL" id="JAGGLT010000045">
    <property type="protein sequence ID" value="MBP2073355.1"/>
    <property type="molecule type" value="Genomic_DNA"/>
</dbReference>
<dbReference type="PANTHER" id="PTHR11941">
    <property type="entry name" value="ENOYL-COA HYDRATASE-RELATED"/>
    <property type="match status" value="1"/>
</dbReference>
<dbReference type="Gene3D" id="3.90.226.10">
    <property type="entry name" value="2-enoyl-CoA Hydratase, Chain A, domain 1"/>
    <property type="match status" value="1"/>
</dbReference>
<dbReference type="CDD" id="cd06558">
    <property type="entry name" value="crotonase-like"/>
    <property type="match status" value="1"/>
</dbReference>
<dbReference type="Pfam" id="PF00378">
    <property type="entry name" value="ECH_1"/>
    <property type="match status" value="1"/>
</dbReference>
<dbReference type="NCBIfam" id="NF004475">
    <property type="entry name" value="PRK05809.1"/>
    <property type="match status" value="1"/>
</dbReference>
<dbReference type="EC" id="4.2.1.17" evidence="4"/>
<dbReference type="PROSITE" id="PS00166">
    <property type="entry name" value="ENOYL_COA_HYDRATASE"/>
    <property type="match status" value="1"/>
</dbReference>
<proteinExistence type="inferred from homology"/>
<dbReference type="InterPro" id="IPR014748">
    <property type="entry name" value="Enoyl-CoA_hydra_C"/>
</dbReference>
<evidence type="ECO:0000256" key="3">
    <source>
        <dbReference type="RuleBase" id="RU003707"/>
    </source>
</evidence>
<dbReference type="InterPro" id="IPR029045">
    <property type="entry name" value="ClpP/crotonase-like_dom_sf"/>
</dbReference>
<organism evidence="4 5">
    <name type="scientific">Thermoanaerobacterium butyriciformans</name>
    <dbReference type="NCBI Taxonomy" id="1702242"/>
    <lineage>
        <taxon>Bacteria</taxon>
        <taxon>Bacillati</taxon>
        <taxon>Bacillota</taxon>
        <taxon>Clostridia</taxon>
        <taxon>Thermoanaerobacterales</taxon>
        <taxon>Thermoanaerobacteraceae</taxon>
        <taxon>Thermoanaerobacterium</taxon>
    </lineage>
</organism>
<dbReference type="PANTHER" id="PTHR11941:SF54">
    <property type="entry name" value="ENOYL-COA HYDRATASE, MITOCHONDRIAL"/>
    <property type="match status" value="1"/>
</dbReference>
<keyword evidence="5" id="KW-1185">Reference proteome</keyword>
<sequence length="259" mass="28074">MDSNNVVFNKDDGVAIITINRPKSLNALNYETLKELDSALDKAEDDKDVKVVIITGSGEKAFVAGADIAEMKNMTPLEAKKFSEYGQSVFRKIETLSKPVIAAVNGFALGGGCELSMACDIRIASKNAKFGQPEVGLGIIPGFSGTQRLPRIIGTSKAKELIFTGEMINSDEAYRIGLISKIVELSDLIEESKKLAKTIMSKSQIAISLAKEAINKGMETDIDTGNTIEAEKFSLCFTTEDQKEGMNAFSEKRTPKFGK</sequence>
<evidence type="ECO:0000256" key="1">
    <source>
        <dbReference type="ARBA" id="ARBA00005254"/>
    </source>
</evidence>
<dbReference type="GO" id="GO:0004300">
    <property type="term" value="F:enoyl-CoA hydratase activity"/>
    <property type="evidence" value="ECO:0007669"/>
    <property type="project" value="UniProtKB-EC"/>
</dbReference>
<comment type="similarity">
    <text evidence="1 3">Belongs to the enoyl-CoA hydratase/isomerase family.</text>
</comment>
<reference evidence="4" key="1">
    <citation type="submission" date="2021-03" db="EMBL/GenBank/DDBJ databases">
        <title>Genomic Encyclopedia of Type Strains, Phase IV (KMG-IV): sequencing the most valuable type-strain genomes for metagenomic binning, comparative biology and taxonomic classification.</title>
        <authorList>
            <person name="Goeker M."/>
        </authorList>
    </citation>
    <scope>NUCLEOTIDE SEQUENCE</scope>
    <source>
        <strain evidence="4">DSM 101588</strain>
    </source>
</reference>
<dbReference type="RefSeq" id="WP_209454973.1">
    <property type="nucleotide sequence ID" value="NZ_JAGGLT010000045.1"/>
</dbReference>
<evidence type="ECO:0000313" key="5">
    <source>
        <dbReference type="Proteomes" id="UP001166402"/>
    </source>
</evidence>
<keyword evidence="2 4" id="KW-0456">Lyase</keyword>
<evidence type="ECO:0000256" key="2">
    <source>
        <dbReference type="ARBA" id="ARBA00023239"/>
    </source>
</evidence>
<protein>
    <submittedName>
        <fullName evidence="4">Enoyl-CoA hydratase</fullName>
        <ecNumber evidence="4">4.2.1.17</ecNumber>
    </submittedName>
</protein>
<dbReference type="Proteomes" id="UP001166402">
    <property type="component" value="Unassembled WGS sequence"/>
</dbReference>
<dbReference type="SUPFAM" id="SSF52096">
    <property type="entry name" value="ClpP/crotonase"/>
    <property type="match status" value="1"/>
</dbReference>
<accession>A0ABS4NI62</accession>
<dbReference type="InterPro" id="IPR018376">
    <property type="entry name" value="Enoyl-CoA_hyd/isom_CS"/>
</dbReference>
<dbReference type="Gene3D" id="1.10.12.10">
    <property type="entry name" value="Lyase 2-enoyl-coa Hydratase, Chain A, domain 2"/>
    <property type="match status" value="1"/>
</dbReference>
<comment type="caution">
    <text evidence="4">The sequence shown here is derived from an EMBL/GenBank/DDBJ whole genome shotgun (WGS) entry which is preliminary data.</text>
</comment>
<gene>
    <name evidence="4" type="ORF">J2Z80_002907</name>
</gene>